<dbReference type="EMBL" id="BARV01027324">
    <property type="protein sequence ID" value="GAI35977.1"/>
    <property type="molecule type" value="Genomic_DNA"/>
</dbReference>
<evidence type="ECO:0000313" key="1">
    <source>
        <dbReference type="EMBL" id="GAI35977.1"/>
    </source>
</evidence>
<accession>X1MWB0</accession>
<organism evidence="1">
    <name type="scientific">marine sediment metagenome</name>
    <dbReference type="NCBI Taxonomy" id="412755"/>
    <lineage>
        <taxon>unclassified sequences</taxon>
        <taxon>metagenomes</taxon>
        <taxon>ecological metagenomes</taxon>
    </lineage>
</organism>
<proteinExistence type="predicted"/>
<dbReference type="AlphaFoldDB" id="X1MWB0"/>
<protein>
    <submittedName>
        <fullName evidence="1">Uncharacterized protein</fullName>
    </submittedName>
</protein>
<comment type="caution">
    <text evidence="1">The sequence shown here is derived from an EMBL/GenBank/DDBJ whole genome shotgun (WGS) entry which is preliminary data.</text>
</comment>
<feature type="non-terminal residue" evidence="1">
    <location>
        <position position="142"/>
    </location>
</feature>
<reference evidence="1" key="1">
    <citation type="journal article" date="2014" name="Front. Microbiol.">
        <title>High frequency of phylogenetically diverse reductive dehalogenase-homologous genes in deep subseafloor sedimentary metagenomes.</title>
        <authorList>
            <person name="Kawai M."/>
            <person name="Futagami T."/>
            <person name="Toyoda A."/>
            <person name="Takaki Y."/>
            <person name="Nishi S."/>
            <person name="Hori S."/>
            <person name="Arai W."/>
            <person name="Tsubouchi T."/>
            <person name="Morono Y."/>
            <person name="Uchiyama I."/>
            <person name="Ito T."/>
            <person name="Fujiyama A."/>
            <person name="Inagaki F."/>
            <person name="Takami H."/>
        </authorList>
    </citation>
    <scope>NUCLEOTIDE SEQUENCE</scope>
    <source>
        <strain evidence="1">Expedition CK06-06</strain>
    </source>
</reference>
<name>X1MWB0_9ZZZZ</name>
<gene>
    <name evidence="1" type="ORF">S06H3_43983</name>
</gene>
<sequence length="142" mass="15918">MVSEGNKQLATAQTNLNQGRNALWAAQNSLEAKTRHMRDLQLAKEAAKQEKRGALALWESEYQAAMERKRIEIASIGRDLALGYPTMEAEKAQDIAETAYGDALARGFTRLADAIQIASDIAKEWWDRQTYPYLTTTTVRCP</sequence>